<dbReference type="KEGG" id="aab:A4R43_38210"/>
<dbReference type="Proteomes" id="UP000250434">
    <property type="component" value="Chromosome"/>
</dbReference>
<proteinExistence type="predicted"/>
<evidence type="ECO:0000313" key="2">
    <source>
        <dbReference type="EMBL" id="AXB47579.1"/>
    </source>
</evidence>
<dbReference type="AlphaFoldDB" id="A0A344LHQ5"/>
<organism evidence="2 3">
    <name type="scientific">Amycolatopsis albispora</name>
    <dbReference type="NCBI Taxonomy" id="1804986"/>
    <lineage>
        <taxon>Bacteria</taxon>
        <taxon>Bacillati</taxon>
        <taxon>Actinomycetota</taxon>
        <taxon>Actinomycetes</taxon>
        <taxon>Pseudonocardiales</taxon>
        <taxon>Pseudonocardiaceae</taxon>
        <taxon>Amycolatopsis</taxon>
    </lineage>
</organism>
<feature type="signal peptide" evidence="1">
    <location>
        <begin position="1"/>
        <end position="16"/>
    </location>
</feature>
<dbReference type="PROSITE" id="PS51257">
    <property type="entry name" value="PROKAR_LIPOPROTEIN"/>
    <property type="match status" value="1"/>
</dbReference>
<dbReference type="OrthoDB" id="3631107at2"/>
<accession>A0A344LHQ5</accession>
<dbReference type="Pfam" id="PF12079">
    <property type="entry name" value="DUF3558"/>
    <property type="match status" value="1"/>
</dbReference>
<keyword evidence="3" id="KW-1185">Reference proteome</keyword>
<dbReference type="InterPro" id="IPR024520">
    <property type="entry name" value="DUF3558"/>
</dbReference>
<dbReference type="RefSeq" id="WP_113696634.1">
    <property type="nucleotide sequence ID" value="NZ_CP015163.1"/>
</dbReference>
<keyword evidence="1" id="KW-0732">Signal</keyword>
<dbReference type="EMBL" id="CP015163">
    <property type="protein sequence ID" value="AXB47579.1"/>
    <property type="molecule type" value="Genomic_DNA"/>
</dbReference>
<name>A0A344LHQ5_9PSEU</name>
<evidence type="ECO:0008006" key="4">
    <source>
        <dbReference type="Google" id="ProtNLM"/>
    </source>
</evidence>
<protein>
    <recommendedName>
        <fullName evidence="4">DUF3558 domain-containing protein</fullName>
    </recommendedName>
</protein>
<gene>
    <name evidence="2" type="ORF">A4R43_38210</name>
</gene>
<feature type="chain" id="PRO_5038610313" description="DUF3558 domain-containing protein" evidence="1">
    <location>
        <begin position="17"/>
        <end position="178"/>
    </location>
</feature>
<evidence type="ECO:0000313" key="3">
    <source>
        <dbReference type="Proteomes" id="UP000250434"/>
    </source>
</evidence>
<evidence type="ECO:0000256" key="1">
    <source>
        <dbReference type="SAM" id="SignalP"/>
    </source>
</evidence>
<sequence>MSVMRASMMLALGFLAACTVEEPGKSVAGPAQSAAATQASPSPRELFDDVEACEVLDRAVVGQGFPPGTFSGIGSDNGCRTQVTGTALGLTLDDRQGIDALAAADPGKSFSGHVGERRAVQVKDSVGDGGACEIGIEVAPQARAVVMVVLGSNRPTDEACSKAKEIATAIEPVLPMGE</sequence>
<reference evidence="2 3" key="1">
    <citation type="submission" date="2016-04" db="EMBL/GenBank/DDBJ databases">
        <title>Complete genome sequence and analysis of deep-sea sediment isolate, Amycolatopsis sp. WP1.</title>
        <authorList>
            <person name="Wang H."/>
            <person name="Chen S."/>
            <person name="Wu Q."/>
        </authorList>
    </citation>
    <scope>NUCLEOTIDE SEQUENCE [LARGE SCALE GENOMIC DNA]</scope>
    <source>
        <strain evidence="2 3">WP1</strain>
    </source>
</reference>